<keyword evidence="3" id="KW-0804">Transcription</keyword>
<dbReference type="Pfam" id="PF13305">
    <property type="entry name" value="TetR_C_33"/>
    <property type="match status" value="1"/>
</dbReference>
<dbReference type="InterPro" id="IPR009057">
    <property type="entry name" value="Homeodomain-like_sf"/>
</dbReference>
<dbReference type="SUPFAM" id="SSF46689">
    <property type="entry name" value="Homeodomain-like"/>
    <property type="match status" value="1"/>
</dbReference>
<dbReference type="PROSITE" id="PS50977">
    <property type="entry name" value="HTH_TETR_2"/>
    <property type="match status" value="1"/>
</dbReference>
<dbReference type="GO" id="GO:0003700">
    <property type="term" value="F:DNA-binding transcription factor activity"/>
    <property type="evidence" value="ECO:0007669"/>
    <property type="project" value="TreeGrafter"/>
</dbReference>
<feature type="DNA-binding region" description="H-T-H motif" evidence="4">
    <location>
        <begin position="34"/>
        <end position="53"/>
    </location>
</feature>
<comment type="caution">
    <text evidence="6">The sequence shown here is derived from an EMBL/GenBank/DDBJ whole genome shotgun (WGS) entry which is preliminary data.</text>
</comment>
<dbReference type="AlphaFoldDB" id="A0A318SWI0"/>
<dbReference type="Proteomes" id="UP000248311">
    <property type="component" value="Unassembled WGS sequence"/>
</dbReference>
<evidence type="ECO:0000256" key="1">
    <source>
        <dbReference type="ARBA" id="ARBA00023015"/>
    </source>
</evidence>
<reference evidence="6 7" key="1">
    <citation type="submission" date="2018-06" db="EMBL/GenBank/DDBJ databases">
        <title>Genomic Encyclopedia of Type Strains, Phase III (KMG-III): the genomes of soil and plant-associated and newly described type strains.</title>
        <authorList>
            <person name="Whitman W."/>
        </authorList>
    </citation>
    <scope>NUCLEOTIDE SEQUENCE [LARGE SCALE GENOMIC DNA]</scope>
    <source>
        <strain evidence="6 7">CECT 9025</strain>
    </source>
</reference>
<evidence type="ECO:0000259" key="5">
    <source>
        <dbReference type="PROSITE" id="PS50977"/>
    </source>
</evidence>
<proteinExistence type="predicted"/>
<dbReference type="InterPro" id="IPR036271">
    <property type="entry name" value="Tet_transcr_reg_TetR-rel_C_sf"/>
</dbReference>
<dbReference type="Gene3D" id="1.10.357.10">
    <property type="entry name" value="Tetracycline Repressor, domain 2"/>
    <property type="match status" value="1"/>
</dbReference>
<sequence>MPPEEMTPRRRNRRNEILEVAGELFARHGVDAVTTRRIAQAVGISQPSLYAHFASLQQIQDEVAAEAFARLEQAISSADGESPETQLEKAVRGYFDFGLSHPYAYRIAFMVEYPADKPDPADPSVSAFFQTDHPGPRASEHLCRIVGLNRPDLSAKAVIMRSQSLWASLHGLVSLLLARPAFPWGEKQELVDEHSRLACKMVFD</sequence>
<evidence type="ECO:0000256" key="4">
    <source>
        <dbReference type="PROSITE-ProRule" id="PRU00335"/>
    </source>
</evidence>
<feature type="domain" description="HTH tetR-type" evidence="5">
    <location>
        <begin position="11"/>
        <end position="71"/>
    </location>
</feature>
<keyword evidence="2 4" id="KW-0238">DNA-binding</keyword>
<dbReference type="PANTHER" id="PTHR30055">
    <property type="entry name" value="HTH-TYPE TRANSCRIPTIONAL REGULATOR RUTR"/>
    <property type="match status" value="1"/>
</dbReference>
<dbReference type="RefSeq" id="WP_181418554.1">
    <property type="nucleotide sequence ID" value="NZ_QJTE01000001.1"/>
</dbReference>
<evidence type="ECO:0000313" key="6">
    <source>
        <dbReference type="EMBL" id="PYE86250.1"/>
    </source>
</evidence>
<dbReference type="PANTHER" id="PTHR30055:SF234">
    <property type="entry name" value="HTH-TYPE TRANSCRIPTIONAL REGULATOR BETI"/>
    <property type="match status" value="1"/>
</dbReference>
<evidence type="ECO:0000256" key="2">
    <source>
        <dbReference type="ARBA" id="ARBA00023125"/>
    </source>
</evidence>
<dbReference type="Pfam" id="PF00440">
    <property type="entry name" value="TetR_N"/>
    <property type="match status" value="1"/>
</dbReference>
<accession>A0A318SWI0</accession>
<dbReference type="InterPro" id="IPR001647">
    <property type="entry name" value="HTH_TetR"/>
</dbReference>
<dbReference type="PRINTS" id="PR00455">
    <property type="entry name" value="HTHTETR"/>
</dbReference>
<evidence type="ECO:0000313" key="7">
    <source>
        <dbReference type="Proteomes" id="UP000248311"/>
    </source>
</evidence>
<evidence type="ECO:0000256" key="3">
    <source>
        <dbReference type="ARBA" id="ARBA00023163"/>
    </source>
</evidence>
<dbReference type="EMBL" id="QJTE01000001">
    <property type="protein sequence ID" value="PYE86250.1"/>
    <property type="molecule type" value="Genomic_DNA"/>
</dbReference>
<organism evidence="6 7">
    <name type="scientific">Pseudoroseicyclus aestuarii</name>
    <dbReference type="NCBI Taxonomy" id="1795041"/>
    <lineage>
        <taxon>Bacteria</taxon>
        <taxon>Pseudomonadati</taxon>
        <taxon>Pseudomonadota</taxon>
        <taxon>Alphaproteobacteria</taxon>
        <taxon>Rhodobacterales</taxon>
        <taxon>Paracoccaceae</taxon>
        <taxon>Pseudoroseicyclus</taxon>
    </lineage>
</organism>
<gene>
    <name evidence="6" type="ORF">DFP88_101929</name>
</gene>
<protein>
    <submittedName>
        <fullName evidence="6">TetR family transcriptional regulator</fullName>
    </submittedName>
</protein>
<keyword evidence="1" id="KW-0805">Transcription regulation</keyword>
<dbReference type="InterPro" id="IPR050109">
    <property type="entry name" value="HTH-type_TetR-like_transc_reg"/>
</dbReference>
<dbReference type="SUPFAM" id="SSF48498">
    <property type="entry name" value="Tetracyclin repressor-like, C-terminal domain"/>
    <property type="match status" value="1"/>
</dbReference>
<dbReference type="InterPro" id="IPR025996">
    <property type="entry name" value="MT1864/Rv1816-like_C"/>
</dbReference>
<name>A0A318SWI0_9RHOB</name>
<dbReference type="GO" id="GO:0000976">
    <property type="term" value="F:transcription cis-regulatory region binding"/>
    <property type="evidence" value="ECO:0007669"/>
    <property type="project" value="TreeGrafter"/>
</dbReference>
<keyword evidence="7" id="KW-1185">Reference proteome</keyword>